<dbReference type="Pfam" id="PF01529">
    <property type="entry name" value="DHHC"/>
    <property type="match status" value="1"/>
</dbReference>
<comment type="caution">
    <text evidence="9">The sequence shown here is derived from an EMBL/GenBank/DDBJ whole genome shotgun (WGS) entry which is preliminary data.</text>
</comment>
<dbReference type="EMBL" id="JAFNEN010000639">
    <property type="protein sequence ID" value="KAG8179293.1"/>
    <property type="molecule type" value="Genomic_DNA"/>
</dbReference>
<dbReference type="AlphaFoldDB" id="A0AAV6U625"/>
<sequence length="471" mass="54523">MAANCGFLRRVTGKQDGVYFHPPDCYIQPAMMEYLVRPSKTTVAVKWRTNAAIRIWFRASGCQGFPFRSGNVITQDLHSLVMVQIRCLRFEWCKRFMRWLWLVYSLTKLTLKSLFYNDFADANYIGDTCMEPMFWFVDHFTKVLGPICVIAVIVLFLSMIIIAYVIGLPFYLKQNFYVLSTALLIGHWLLVNVVFYYYMAFTTGPGSPPQGAMITEAVSICKRCIAPKPPRTHHCSVCNRCILKMDHHCPWLNNCVGHFNHRYFFMFGVYTWVGVVFICLFGIPVAYDHFFVAEHNSITPIVVSFIRNIPKYVSVHRYFLQKKEKLVLPSDVVPSNSTVVSKWPETAYHSCIVYAALLCISVLVVLGALLAWHARLISRGETSIEGHINKKETARLAKEGQVYKNPYDFGLRNNWKLFLCIGYNRPWWHLLFPFVEEPLCDGIRWSFLSDKELDLNELKKQHSKTCYVKIS</sequence>
<feature type="transmembrane region" description="Helical" evidence="7">
    <location>
        <begin position="176"/>
        <end position="198"/>
    </location>
</feature>
<feature type="transmembrane region" description="Helical" evidence="7">
    <location>
        <begin position="352"/>
        <end position="372"/>
    </location>
</feature>
<feature type="domain" description="Palmitoyltransferase DHHC" evidence="8">
    <location>
        <begin position="219"/>
        <end position="386"/>
    </location>
</feature>
<dbReference type="EC" id="2.3.1.225" evidence="7"/>
<evidence type="ECO:0000256" key="6">
    <source>
        <dbReference type="ARBA" id="ARBA00023315"/>
    </source>
</evidence>
<keyword evidence="3 7" id="KW-0812">Transmembrane</keyword>
<evidence type="ECO:0000256" key="7">
    <source>
        <dbReference type="RuleBase" id="RU079119"/>
    </source>
</evidence>
<dbReference type="InterPro" id="IPR039859">
    <property type="entry name" value="PFA4/ZDH16/20/ERF2-like"/>
</dbReference>
<evidence type="ECO:0000259" key="8">
    <source>
        <dbReference type="Pfam" id="PF01529"/>
    </source>
</evidence>
<dbReference type="PROSITE" id="PS50216">
    <property type="entry name" value="DHHC"/>
    <property type="match status" value="1"/>
</dbReference>
<evidence type="ECO:0000256" key="5">
    <source>
        <dbReference type="ARBA" id="ARBA00023136"/>
    </source>
</evidence>
<dbReference type="Proteomes" id="UP000827092">
    <property type="component" value="Unassembled WGS sequence"/>
</dbReference>
<comment type="domain">
    <text evidence="7">The DHHC domain is required for palmitoyltransferase activity.</text>
</comment>
<evidence type="ECO:0000313" key="9">
    <source>
        <dbReference type="EMBL" id="KAG8179293.1"/>
    </source>
</evidence>
<keyword evidence="2 7" id="KW-0808">Transferase</keyword>
<dbReference type="GO" id="GO:0016020">
    <property type="term" value="C:membrane"/>
    <property type="evidence" value="ECO:0007669"/>
    <property type="project" value="UniProtKB-SubCell"/>
</dbReference>
<gene>
    <name evidence="9" type="ORF">JTE90_024142</name>
</gene>
<keyword evidence="5 7" id="KW-0472">Membrane</keyword>
<dbReference type="InterPro" id="IPR001594">
    <property type="entry name" value="Palmitoyltrfase_DHHC"/>
</dbReference>
<keyword evidence="10" id="KW-1185">Reference proteome</keyword>
<keyword evidence="6 7" id="KW-0012">Acyltransferase</keyword>
<accession>A0AAV6U625</accession>
<evidence type="ECO:0000256" key="2">
    <source>
        <dbReference type="ARBA" id="ARBA00022679"/>
    </source>
</evidence>
<evidence type="ECO:0000256" key="4">
    <source>
        <dbReference type="ARBA" id="ARBA00022989"/>
    </source>
</evidence>
<keyword evidence="4 7" id="KW-1133">Transmembrane helix</keyword>
<evidence type="ECO:0000256" key="3">
    <source>
        <dbReference type="ARBA" id="ARBA00022692"/>
    </source>
</evidence>
<evidence type="ECO:0000313" key="10">
    <source>
        <dbReference type="Proteomes" id="UP000827092"/>
    </source>
</evidence>
<proteinExistence type="inferred from homology"/>
<protein>
    <recommendedName>
        <fullName evidence="7">Palmitoyltransferase</fullName>
        <ecNumber evidence="7">2.3.1.225</ecNumber>
    </recommendedName>
</protein>
<comment type="subcellular location">
    <subcellularLocation>
        <location evidence="1">Membrane</location>
        <topology evidence="1">Multi-pass membrane protein</topology>
    </subcellularLocation>
</comment>
<comment type="similarity">
    <text evidence="7">Belongs to the DHHC palmitoyltransferase family.</text>
</comment>
<feature type="transmembrane region" description="Helical" evidence="7">
    <location>
        <begin position="143"/>
        <end position="170"/>
    </location>
</feature>
<name>A0AAV6U625_9ARAC</name>
<dbReference type="PANTHER" id="PTHR12246">
    <property type="entry name" value="PALMITOYLTRANSFERASE ZDHHC16"/>
    <property type="match status" value="1"/>
</dbReference>
<dbReference type="GO" id="GO:0019706">
    <property type="term" value="F:protein-cysteine S-palmitoyltransferase activity"/>
    <property type="evidence" value="ECO:0007669"/>
    <property type="project" value="UniProtKB-EC"/>
</dbReference>
<feature type="transmembrane region" description="Helical" evidence="7">
    <location>
        <begin position="263"/>
        <end position="287"/>
    </location>
</feature>
<organism evidence="9 10">
    <name type="scientific">Oedothorax gibbosus</name>
    <dbReference type="NCBI Taxonomy" id="931172"/>
    <lineage>
        <taxon>Eukaryota</taxon>
        <taxon>Metazoa</taxon>
        <taxon>Ecdysozoa</taxon>
        <taxon>Arthropoda</taxon>
        <taxon>Chelicerata</taxon>
        <taxon>Arachnida</taxon>
        <taxon>Araneae</taxon>
        <taxon>Araneomorphae</taxon>
        <taxon>Entelegynae</taxon>
        <taxon>Araneoidea</taxon>
        <taxon>Linyphiidae</taxon>
        <taxon>Erigoninae</taxon>
        <taxon>Oedothorax</taxon>
    </lineage>
</organism>
<reference evidence="9 10" key="1">
    <citation type="journal article" date="2022" name="Nat. Ecol. Evol.">
        <title>A masculinizing supergene underlies an exaggerated male reproductive morph in a spider.</title>
        <authorList>
            <person name="Hendrickx F."/>
            <person name="De Corte Z."/>
            <person name="Sonet G."/>
            <person name="Van Belleghem S.M."/>
            <person name="Kostlbacher S."/>
            <person name="Vangestel C."/>
        </authorList>
    </citation>
    <scope>NUCLEOTIDE SEQUENCE [LARGE SCALE GENOMIC DNA]</scope>
    <source>
        <strain evidence="9">W744_W776</strain>
    </source>
</reference>
<comment type="catalytic activity">
    <reaction evidence="7">
        <text>L-cysteinyl-[protein] + hexadecanoyl-CoA = S-hexadecanoyl-L-cysteinyl-[protein] + CoA</text>
        <dbReference type="Rhea" id="RHEA:36683"/>
        <dbReference type="Rhea" id="RHEA-COMP:10131"/>
        <dbReference type="Rhea" id="RHEA-COMP:11032"/>
        <dbReference type="ChEBI" id="CHEBI:29950"/>
        <dbReference type="ChEBI" id="CHEBI:57287"/>
        <dbReference type="ChEBI" id="CHEBI:57379"/>
        <dbReference type="ChEBI" id="CHEBI:74151"/>
        <dbReference type="EC" id="2.3.1.225"/>
    </reaction>
</comment>
<evidence type="ECO:0000256" key="1">
    <source>
        <dbReference type="ARBA" id="ARBA00004141"/>
    </source>
</evidence>